<feature type="region of interest" description="Disordered" evidence="1">
    <location>
        <begin position="73"/>
        <end position="157"/>
    </location>
</feature>
<sequence length="871" mass="96932">MMNRHGDTSGRPLDPGHLYSALMSESGQHPGAFVPGGNAFSLAHYQNMPNDQVDWAALAQQWIKMRETWIQPMPALIPSPPPPPSFDRDDNDGPVVSGGRSERQHQQQQQRLLPVDQYEEQGEAPMEVERDDDGDMPLPPNPPSISGGWPSTDEPSWRTGWPSATSTIANNPLHLLVPNHLPEEKPLHPHAVQPPLVTESAASAAVALWQAKNSHLFQMGHQKEAVARPPMMTATAVPPPTVRRSFSTQPASKPSSRLPGLMDREIKMGHSGASSSSDGARHEAKENFSGGGSASINEEKRMMLPAWIREGLEKMEREKQQKLKREQERRLWAEKVESQQSRFSLSPTREEPTVSLNVEQQQQQQHQYHEPQQQQEPEPEEAPPKRREKVELKEEDVEKMTKKILTEIFMETTNEVLTAIAKEELSKVQKRKAKQAVTVTTNVGLAAAAGGLGLGIYCDSDEEEEEDEEDDAGGDGRNKKASGADNGSGNGSDQNSSDDDASDSEAMRRMMEKIRIRQQDFKVTAAHIEKWLEDVCDYSPHTAELQRSAATGGSDDGSEDGVENRVADRNADGIDSDLDRDSRAAESPRPRTVSTGNGYGNFGRPFGAKHGGEEQHSSSGSRQEHMGRKRRDKRVSRFSDPRDTVRTTHITHVSILSTPSATVPLTKVEELTVAAAPTATIAPTTASTVRSKTEGSTSRLTAAQRSFNTYFNIPPGQTYQTIYSISGGPTQAKGKTDQADAAPSKESDGRSVYHERKKSPADERDSYHRKRHQRDRSHSRSSHSSRTSRASRSVSADSRTSRSQSPEHQRSRRSRSDTRHSSSSHRRHRYDRDRSSSRGRSRSPRRRNRSKRSRSRSRSRSASKYSSRRRF</sequence>
<organism evidence="2 3">
    <name type="scientific">Anopheles christyi</name>
    <dbReference type="NCBI Taxonomy" id="43041"/>
    <lineage>
        <taxon>Eukaryota</taxon>
        <taxon>Metazoa</taxon>
        <taxon>Ecdysozoa</taxon>
        <taxon>Arthropoda</taxon>
        <taxon>Hexapoda</taxon>
        <taxon>Insecta</taxon>
        <taxon>Pterygota</taxon>
        <taxon>Neoptera</taxon>
        <taxon>Endopterygota</taxon>
        <taxon>Diptera</taxon>
        <taxon>Nematocera</taxon>
        <taxon>Culicoidea</taxon>
        <taxon>Culicidae</taxon>
        <taxon>Anophelinae</taxon>
        <taxon>Anopheles</taxon>
    </lineage>
</organism>
<feature type="compositionally biased region" description="Pro residues" evidence="1">
    <location>
        <begin position="75"/>
        <end position="85"/>
    </location>
</feature>
<proteinExistence type="predicted"/>
<name>A0A182KFB8_9DIPT</name>
<protein>
    <submittedName>
        <fullName evidence="2">Uncharacterized protein</fullName>
    </submittedName>
</protein>
<feature type="compositionally biased region" description="Basic and acidic residues" evidence="1">
    <location>
        <begin position="805"/>
        <end position="820"/>
    </location>
</feature>
<feature type="compositionally biased region" description="Basic and acidic residues" evidence="1">
    <location>
        <begin position="562"/>
        <end position="589"/>
    </location>
</feature>
<dbReference type="STRING" id="43041.A0A182KFB8"/>
<evidence type="ECO:0000313" key="3">
    <source>
        <dbReference type="Proteomes" id="UP000075881"/>
    </source>
</evidence>
<feature type="region of interest" description="Disordered" evidence="1">
    <location>
        <begin position="722"/>
        <end position="871"/>
    </location>
</feature>
<dbReference type="PANTHER" id="PTHR31518">
    <property type="entry name" value="ARGININE/SERINE-RICH PROTEIN PNISR"/>
    <property type="match status" value="1"/>
</dbReference>
<keyword evidence="3" id="KW-1185">Reference proteome</keyword>
<dbReference type="InterPro" id="IPR031937">
    <property type="entry name" value="PNISR"/>
</dbReference>
<feature type="region of interest" description="Disordered" evidence="1">
    <location>
        <begin position="461"/>
        <end position="511"/>
    </location>
</feature>
<feature type="compositionally biased region" description="Acidic residues" evidence="1">
    <location>
        <begin position="461"/>
        <end position="473"/>
    </location>
</feature>
<feature type="compositionally biased region" description="Basic and acidic residues" evidence="1">
    <location>
        <begin position="734"/>
        <end position="766"/>
    </location>
</feature>
<feature type="compositionally biased region" description="Polar residues" evidence="1">
    <location>
        <begin position="338"/>
        <end position="347"/>
    </location>
</feature>
<feature type="compositionally biased region" description="Basic and acidic residues" evidence="1">
    <location>
        <begin position="610"/>
        <end position="626"/>
    </location>
</feature>
<reference evidence="3" key="1">
    <citation type="submission" date="2013-03" db="EMBL/GenBank/DDBJ databases">
        <title>The Genome Sequence of Anopheles christyi ACHKN1017.</title>
        <authorList>
            <consortium name="The Broad Institute Genomics Platform"/>
            <person name="Neafsey D.E."/>
            <person name="Besansky N."/>
            <person name="Walker B."/>
            <person name="Young S.K."/>
            <person name="Zeng Q."/>
            <person name="Gargeya S."/>
            <person name="Fitzgerald M."/>
            <person name="Haas B."/>
            <person name="Abouelleil A."/>
            <person name="Allen A.W."/>
            <person name="Alvarado L."/>
            <person name="Arachchi H.M."/>
            <person name="Berlin A.M."/>
            <person name="Chapman S.B."/>
            <person name="Gainer-Dewar J."/>
            <person name="Goldberg J."/>
            <person name="Griggs A."/>
            <person name="Gujja S."/>
            <person name="Hansen M."/>
            <person name="Howarth C."/>
            <person name="Imamovic A."/>
            <person name="Ireland A."/>
            <person name="Larimer J."/>
            <person name="McCowan C."/>
            <person name="Murphy C."/>
            <person name="Pearson M."/>
            <person name="Poon T.W."/>
            <person name="Priest M."/>
            <person name="Roberts A."/>
            <person name="Saif S."/>
            <person name="Shea T."/>
            <person name="Sisk P."/>
            <person name="Sykes S."/>
            <person name="Wortman J."/>
            <person name="Nusbaum C."/>
            <person name="Birren B."/>
        </authorList>
    </citation>
    <scope>NUCLEOTIDE SEQUENCE [LARGE SCALE GENOMIC DNA]</scope>
    <source>
        <strain evidence="3">ACHKN1017</strain>
    </source>
</reference>
<feature type="compositionally biased region" description="Polar residues" evidence="1">
    <location>
        <begin position="245"/>
        <end position="255"/>
    </location>
</feature>
<feature type="compositionally biased region" description="Low complexity" evidence="1">
    <location>
        <begin position="481"/>
        <end position="495"/>
    </location>
</feature>
<feature type="compositionally biased region" description="Low complexity" evidence="1">
    <location>
        <begin position="359"/>
        <end position="376"/>
    </location>
</feature>
<feature type="compositionally biased region" description="Basic and acidic residues" evidence="1">
    <location>
        <begin position="382"/>
        <end position="397"/>
    </location>
</feature>
<feature type="compositionally biased region" description="Low complexity" evidence="1">
    <location>
        <begin position="784"/>
        <end position="804"/>
    </location>
</feature>
<dbReference type="EnsemblMetazoa" id="ACHR009456-RA">
    <property type="protein sequence ID" value="ACHR009456-PA"/>
    <property type="gene ID" value="ACHR009456"/>
</dbReference>
<feature type="region of interest" description="Disordered" evidence="1">
    <location>
        <begin position="335"/>
        <end position="397"/>
    </location>
</feature>
<dbReference type="VEuPathDB" id="VectorBase:ACHR009456"/>
<feature type="region of interest" description="Disordered" evidence="1">
    <location>
        <begin position="1"/>
        <end position="23"/>
    </location>
</feature>
<evidence type="ECO:0000313" key="2">
    <source>
        <dbReference type="EnsemblMetazoa" id="ACHR009456-PA"/>
    </source>
</evidence>
<feature type="compositionally biased region" description="Basic residues" evidence="1">
    <location>
        <begin position="767"/>
        <end position="783"/>
    </location>
</feature>
<dbReference type="Proteomes" id="UP000075881">
    <property type="component" value="Unassembled WGS sequence"/>
</dbReference>
<feature type="compositionally biased region" description="Basic residues" evidence="1">
    <location>
        <begin position="837"/>
        <end position="871"/>
    </location>
</feature>
<feature type="region of interest" description="Disordered" evidence="1">
    <location>
        <begin position="236"/>
        <end position="297"/>
    </location>
</feature>
<feature type="region of interest" description="Disordered" evidence="1">
    <location>
        <begin position="546"/>
        <end position="643"/>
    </location>
</feature>
<dbReference type="AlphaFoldDB" id="A0A182KFB8"/>
<dbReference type="Pfam" id="PF15996">
    <property type="entry name" value="PNISR"/>
    <property type="match status" value="1"/>
</dbReference>
<reference evidence="2" key="2">
    <citation type="submission" date="2020-05" db="UniProtKB">
        <authorList>
            <consortium name="EnsemblMetazoa"/>
        </authorList>
    </citation>
    <scope>IDENTIFICATION</scope>
    <source>
        <strain evidence="2">ACHKN1017</strain>
    </source>
</reference>
<evidence type="ECO:0000256" key="1">
    <source>
        <dbReference type="SAM" id="MobiDB-lite"/>
    </source>
</evidence>
<accession>A0A182KFB8</accession>